<evidence type="ECO:0000313" key="2">
    <source>
        <dbReference type="Proteomes" id="UP001175226"/>
    </source>
</evidence>
<name>A0AA39MKS3_9AGAR</name>
<organism evidence="1 2">
    <name type="scientific">Armillaria borealis</name>
    <dbReference type="NCBI Taxonomy" id="47425"/>
    <lineage>
        <taxon>Eukaryota</taxon>
        <taxon>Fungi</taxon>
        <taxon>Dikarya</taxon>
        <taxon>Basidiomycota</taxon>
        <taxon>Agaricomycotina</taxon>
        <taxon>Agaricomycetes</taxon>
        <taxon>Agaricomycetidae</taxon>
        <taxon>Agaricales</taxon>
        <taxon>Marasmiineae</taxon>
        <taxon>Physalacriaceae</taxon>
        <taxon>Armillaria</taxon>
    </lineage>
</organism>
<dbReference type="Proteomes" id="UP001175226">
    <property type="component" value="Unassembled WGS sequence"/>
</dbReference>
<proteinExistence type="predicted"/>
<protein>
    <submittedName>
        <fullName evidence="1">Uncharacterized protein</fullName>
    </submittedName>
</protein>
<dbReference type="AlphaFoldDB" id="A0AA39MKS3"/>
<reference evidence="1" key="1">
    <citation type="submission" date="2023-06" db="EMBL/GenBank/DDBJ databases">
        <authorList>
            <consortium name="Lawrence Berkeley National Laboratory"/>
            <person name="Ahrendt S."/>
            <person name="Sahu N."/>
            <person name="Indic B."/>
            <person name="Wong-Bajracharya J."/>
            <person name="Merenyi Z."/>
            <person name="Ke H.-M."/>
            <person name="Monk M."/>
            <person name="Kocsube S."/>
            <person name="Drula E."/>
            <person name="Lipzen A."/>
            <person name="Balint B."/>
            <person name="Henrissat B."/>
            <person name="Andreopoulos B."/>
            <person name="Martin F.M."/>
            <person name="Harder C.B."/>
            <person name="Rigling D."/>
            <person name="Ford K.L."/>
            <person name="Foster G.D."/>
            <person name="Pangilinan J."/>
            <person name="Papanicolaou A."/>
            <person name="Barry K."/>
            <person name="LaButti K."/>
            <person name="Viragh M."/>
            <person name="Koriabine M."/>
            <person name="Yan M."/>
            <person name="Riley R."/>
            <person name="Champramary S."/>
            <person name="Plett K.L."/>
            <person name="Tsai I.J."/>
            <person name="Slot J."/>
            <person name="Sipos G."/>
            <person name="Plett J."/>
            <person name="Nagy L.G."/>
            <person name="Grigoriev I.V."/>
        </authorList>
    </citation>
    <scope>NUCLEOTIDE SEQUENCE</scope>
    <source>
        <strain evidence="1">FPL87.14</strain>
    </source>
</reference>
<accession>A0AA39MKS3</accession>
<comment type="caution">
    <text evidence="1">The sequence shown here is derived from an EMBL/GenBank/DDBJ whole genome shotgun (WGS) entry which is preliminary data.</text>
</comment>
<sequence>MMQRYLFRSRVHLRKSSSIILIWRVTFASNMDSGANSWSDDNISYGSRWKISIIMFCRNNSFPITCSLGVSVFLPSRITLNVSVSSQLVHTCWFGLEAPCTRMCDYHRLFDAIKDRGEIMAFLETNPSV</sequence>
<evidence type="ECO:0000313" key="1">
    <source>
        <dbReference type="EMBL" id="KAK0438481.1"/>
    </source>
</evidence>
<gene>
    <name evidence="1" type="ORF">EV421DRAFT_967683</name>
</gene>
<keyword evidence="2" id="KW-1185">Reference proteome</keyword>
<dbReference type="EMBL" id="JAUEPT010000043">
    <property type="protein sequence ID" value="KAK0438481.1"/>
    <property type="molecule type" value="Genomic_DNA"/>
</dbReference>